<name>A0A2M4C7P6_9DIPT</name>
<organism evidence="3">
    <name type="scientific">Anopheles marajoara</name>
    <dbReference type="NCBI Taxonomy" id="58244"/>
    <lineage>
        <taxon>Eukaryota</taxon>
        <taxon>Metazoa</taxon>
        <taxon>Ecdysozoa</taxon>
        <taxon>Arthropoda</taxon>
        <taxon>Hexapoda</taxon>
        <taxon>Insecta</taxon>
        <taxon>Pterygota</taxon>
        <taxon>Neoptera</taxon>
        <taxon>Endopterygota</taxon>
        <taxon>Diptera</taxon>
        <taxon>Nematocera</taxon>
        <taxon>Culicoidea</taxon>
        <taxon>Culicidae</taxon>
        <taxon>Anophelinae</taxon>
        <taxon>Anopheles</taxon>
    </lineage>
</organism>
<dbReference type="EMBL" id="GGFJ01012189">
    <property type="protein sequence ID" value="MBW61330.1"/>
    <property type="molecule type" value="Transcribed_RNA"/>
</dbReference>
<feature type="region of interest" description="Disordered" evidence="1">
    <location>
        <begin position="57"/>
        <end position="88"/>
    </location>
</feature>
<dbReference type="AlphaFoldDB" id="A0A2M4C7P6"/>
<sequence length="114" mass="12476">MTKSVLLLLLHHFSGGDGDSGSRLPFRGVDVQISRASSQDREGIRILRERNAFRKKISGSITKQRTTQTRTPATTGKVGQAGPRHERATHPCHRFGLCGSSSVVAVRSIFGFMN</sequence>
<proteinExistence type="predicted"/>
<accession>A0A2M4C7P6</accession>
<evidence type="ECO:0000313" key="3">
    <source>
        <dbReference type="EMBL" id="MBW61330.1"/>
    </source>
</evidence>
<protein>
    <submittedName>
        <fullName evidence="3">Putative secreted protein</fullName>
    </submittedName>
</protein>
<feature type="chain" id="PRO_5014844024" evidence="2">
    <location>
        <begin position="19"/>
        <end position="114"/>
    </location>
</feature>
<evidence type="ECO:0000256" key="1">
    <source>
        <dbReference type="SAM" id="MobiDB-lite"/>
    </source>
</evidence>
<reference evidence="3" key="1">
    <citation type="submission" date="2018-01" db="EMBL/GenBank/DDBJ databases">
        <title>An insight into the sialome of Amazonian anophelines.</title>
        <authorList>
            <person name="Ribeiro J.M."/>
            <person name="Scarpassa V."/>
            <person name="Calvo E."/>
        </authorList>
    </citation>
    <scope>NUCLEOTIDE SEQUENCE</scope>
    <source>
        <tissue evidence="3">Salivary glands</tissue>
    </source>
</reference>
<evidence type="ECO:0000256" key="2">
    <source>
        <dbReference type="SAM" id="SignalP"/>
    </source>
</evidence>
<feature type="signal peptide" evidence="2">
    <location>
        <begin position="1"/>
        <end position="18"/>
    </location>
</feature>
<keyword evidence="2" id="KW-0732">Signal</keyword>
<feature type="compositionally biased region" description="Low complexity" evidence="1">
    <location>
        <begin position="62"/>
        <end position="75"/>
    </location>
</feature>